<name>A0A816AL01_9BILA</name>
<keyword evidence="2" id="KW-0472">Membrane</keyword>
<evidence type="ECO:0000256" key="1">
    <source>
        <dbReference type="ARBA" id="ARBA00023125"/>
    </source>
</evidence>
<proteinExistence type="predicted"/>
<dbReference type="CDD" id="cd04491">
    <property type="entry name" value="SoSSB_OBF"/>
    <property type="match status" value="1"/>
</dbReference>
<evidence type="ECO:0000313" key="4">
    <source>
        <dbReference type="Proteomes" id="UP000663855"/>
    </source>
</evidence>
<sequence>MDNDNTPPFAINLPPPDRFEPTTVVAKLEPNQRQINLLVIVLRIQANPQKTREGHEIHSFKVADRTGSVTLNVWNNTGKLISPGDIIRLQNCITQVFKNELCVKPGRNGIVTKVGEFMMDFKEEPDMSIFSPSMESISNICIQFFNMIISLYNHVFRSKIVPKASEVLQCYIRHRNYPSWTSYFIHQYDCLNDQFGQSHFEFDVDGRNYHVLRTGCFPYIKYHCTQRIKTNDLSYENRLYTFFKIFNLGIPTLMYGLAAIFLIRHHETININQYGPVKIYFLIKENYGASF</sequence>
<dbReference type="InterPro" id="IPR029245">
    <property type="entry name" value="DUF4528"/>
</dbReference>
<gene>
    <name evidence="3" type="ORF">CJN711_LOCUS34922</name>
</gene>
<dbReference type="Gene3D" id="2.40.50.140">
    <property type="entry name" value="Nucleic acid-binding proteins"/>
    <property type="match status" value="1"/>
</dbReference>
<dbReference type="AlphaFoldDB" id="A0A816AL01"/>
<keyword evidence="1" id="KW-0238">DNA-binding</keyword>
<evidence type="ECO:0008006" key="5">
    <source>
        <dbReference type="Google" id="ProtNLM"/>
    </source>
</evidence>
<protein>
    <recommendedName>
        <fullName evidence="5">OB domain-containing protein</fullName>
    </recommendedName>
</protein>
<dbReference type="Proteomes" id="UP000663855">
    <property type="component" value="Unassembled WGS sequence"/>
</dbReference>
<accession>A0A816AL01</accession>
<dbReference type="FunFam" id="2.40.50.140:FF:000072">
    <property type="entry name" value="SOSS complex subunit B2"/>
    <property type="match status" value="1"/>
</dbReference>
<organism evidence="3 4">
    <name type="scientific">Rotaria magnacalcarata</name>
    <dbReference type="NCBI Taxonomy" id="392030"/>
    <lineage>
        <taxon>Eukaryota</taxon>
        <taxon>Metazoa</taxon>
        <taxon>Spiralia</taxon>
        <taxon>Gnathifera</taxon>
        <taxon>Rotifera</taxon>
        <taxon>Eurotatoria</taxon>
        <taxon>Bdelloidea</taxon>
        <taxon>Philodinida</taxon>
        <taxon>Philodinidae</taxon>
        <taxon>Rotaria</taxon>
    </lineage>
</organism>
<dbReference type="EMBL" id="CAJNOV010017015">
    <property type="protein sequence ID" value="CAF1598968.1"/>
    <property type="molecule type" value="Genomic_DNA"/>
</dbReference>
<evidence type="ECO:0000256" key="2">
    <source>
        <dbReference type="SAM" id="Phobius"/>
    </source>
</evidence>
<dbReference type="SUPFAM" id="SSF50249">
    <property type="entry name" value="Nucleic acid-binding proteins"/>
    <property type="match status" value="1"/>
</dbReference>
<keyword evidence="2" id="KW-1133">Transmembrane helix</keyword>
<comment type="caution">
    <text evidence="3">The sequence shown here is derived from an EMBL/GenBank/DDBJ whole genome shotgun (WGS) entry which is preliminary data.</text>
</comment>
<dbReference type="GO" id="GO:0005694">
    <property type="term" value="C:chromosome"/>
    <property type="evidence" value="ECO:0007669"/>
    <property type="project" value="UniProtKB-ARBA"/>
</dbReference>
<evidence type="ECO:0000313" key="3">
    <source>
        <dbReference type="EMBL" id="CAF1598968.1"/>
    </source>
</evidence>
<dbReference type="PANTHER" id="PTHR34651">
    <property type="entry name" value="SIMILAR TO ENSANGP00000021391"/>
    <property type="match status" value="1"/>
</dbReference>
<feature type="transmembrane region" description="Helical" evidence="2">
    <location>
        <begin position="239"/>
        <end position="263"/>
    </location>
</feature>
<dbReference type="InterPro" id="IPR012340">
    <property type="entry name" value="NA-bd_OB-fold"/>
</dbReference>
<dbReference type="PANTHER" id="PTHR34651:SF1">
    <property type="entry name" value="SIMILAR TO ENSANGP00000021391"/>
    <property type="match status" value="1"/>
</dbReference>
<dbReference type="GO" id="GO:0003677">
    <property type="term" value="F:DNA binding"/>
    <property type="evidence" value="ECO:0007669"/>
    <property type="project" value="UniProtKB-KW"/>
</dbReference>
<reference evidence="3" key="1">
    <citation type="submission" date="2021-02" db="EMBL/GenBank/DDBJ databases">
        <authorList>
            <person name="Nowell W R."/>
        </authorList>
    </citation>
    <scope>NUCLEOTIDE SEQUENCE</scope>
</reference>
<dbReference type="Pfam" id="PF15031">
    <property type="entry name" value="DUF4528"/>
    <property type="match status" value="1"/>
</dbReference>
<keyword evidence="2" id="KW-0812">Transmembrane</keyword>